<evidence type="ECO:0000256" key="1">
    <source>
        <dbReference type="SAM" id="Phobius"/>
    </source>
</evidence>
<feature type="transmembrane region" description="Helical" evidence="1">
    <location>
        <begin position="6"/>
        <end position="25"/>
    </location>
</feature>
<sequence length="113" mass="12905">MKKKLMFIIGLSVVGLSFLFIRDYVKSKETRLKDSQILVEVQSVSEDRFIGDVLDGNDLVTDQQIIAFTFQETDKLETLQENDQVILEVPVVPIMTHSLPPQMPQTKIIKILD</sequence>
<comment type="caution">
    <text evidence="2">The sequence shown here is derived from an EMBL/GenBank/DDBJ whole genome shotgun (WGS) entry which is preliminary data.</text>
</comment>
<keyword evidence="1" id="KW-1133">Transmembrane helix</keyword>
<dbReference type="RefSeq" id="WP_126807911.1">
    <property type="nucleotide sequence ID" value="NZ_NGKA01000005.1"/>
</dbReference>
<dbReference type="EMBL" id="NGKA01000005">
    <property type="protein sequence ID" value="RSU13564.1"/>
    <property type="molecule type" value="Genomic_DNA"/>
</dbReference>
<keyword evidence="3" id="KW-1185">Reference proteome</keyword>
<keyword evidence="1" id="KW-0472">Membrane</keyword>
<name>A0A430AZS9_9ENTE</name>
<proteinExistence type="predicted"/>
<keyword evidence="1" id="KW-0812">Transmembrane</keyword>
<accession>A0A430AZS9</accession>
<evidence type="ECO:0000313" key="2">
    <source>
        <dbReference type="EMBL" id="RSU13564.1"/>
    </source>
</evidence>
<organism evidence="2 3">
    <name type="scientific">Vagococcus elongatus</name>
    <dbReference type="NCBI Taxonomy" id="180344"/>
    <lineage>
        <taxon>Bacteria</taxon>
        <taxon>Bacillati</taxon>
        <taxon>Bacillota</taxon>
        <taxon>Bacilli</taxon>
        <taxon>Lactobacillales</taxon>
        <taxon>Enterococcaceae</taxon>
        <taxon>Vagococcus</taxon>
    </lineage>
</organism>
<dbReference type="OrthoDB" id="2168472at2"/>
<gene>
    <name evidence="2" type="ORF">CBF29_04745</name>
</gene>
<dbReference type="Proteomes" id="UP000287605">
    <property type="component" value="Unassembled WGS sequence"/>
</dbReference>
<dbReference type="AlphaFoldDB" id="A0A430AZS9"/>
<evidence type="ECO:0000313" key="3">
    <source>
        <dbReference type="Proteomes" id="UP000287605"/>
    </source>
</evidence>
<reference evidence="2 3" key="1">
    <citation type="submission" date="2017-05" db="EMBL/GenBank/DDBJ databases">
        <title>Vagococcus spp. assemblies.</title>
        <authorList>
            <person name="Gulvik C.A."/>
        </authorList>
    </citation>
    <scope>NUCLEOTIDE SEQUENCE [LARGE SCALE GENOMIC DNA]</scope>
    <source>
        <strain evidence="2 3">CCUG 51432</strain>
    </source>
</reference>
<protein>
    <submittedName>
        <fullName evidence="2">Uncharacterized protein</fullName>
    </submittedName>
</protein>